<gene>
    <name evidence="2" type="ordered locus">GM21_2464</name>
</gene>
<dbReference type="Gene3D" id="3.40.630.30">
    <property type="match status" value="1"/>
</dbReference>
<sequence length="377" mass="43531">MSQFETEIVQDPKRLAALKPEWDALFATMDADRSVFMSHLWYDCWWRHFGKKAELFLLVLRRRGETVGIAPLMRRRLTLHGLPVRGLVFVANGNSLHNDLLVRGEDRDEVLEELARFLCEERVGWQYIELHHFPAVSPNCAGFAAALARRNVPVRLFSSYDSPFLEVRGGWQQFISSRSQRVRKTLRNIANTMERSGVVEVSEVTDWDGYMSVREDVLRIARNSWTHRVGDSLAHPLNGPFFEELAYGAAKAGWLSLWLLRLDGKAVAFEYHLRGCGKEHALRGSYDEEFHRLSPGAFLETEILKRIFSEPHVVERYDFGGSFDDYKKRWSDSSLDHATICAFNKGAYCRLAAFHELAIVDTARRLRNLWRKRNVNA</sequence>
<dbReference type="HOGENOM" id="CLU_046277_1_0_7"/>
<dbReference type="SUPFAM" id="SSF55729">
    <property type="entry name" value="Acyl-CoA N-acyltransferases (Nat)"/>
    <property type="match status" value="1"/>
</dbReference>
<dbReference type="AlphaFoldDB" id="C6DZW3"/>
<protein>
    <submittedName>
        <fullName evidence="2">Putative cellulose biosynthesis (CelD) protein</fullName>
    </submittedName>
</protein>
<organism evidence="2">
    <name type="scientific">Geobacter sp. (strain M21)</name>
    <dbReference type="NCBI Taxonomy" id="443144"/>
    <lineage>
        <taxon>Bacteria</taxon>
        <taxon>Pseudomonadati</taxon>
        <taxon>Thermodesulfobacteriota</taxon>
        <taxon>Desulfuromonadia</taxon>
        <taxon>Geobacterales</taxon>
        <taxon>Geobacteraceae</taxon>
        <taxon>Geobacter</taxon>
    </lineage>
</organism>
<proteinExistence type="predicted"/>
<dbReference type="STRING" id="443144.GM21_2464"/>
<evidence type="ECO:0000259" key="1">
    <source>
        <dbReference type="Pfam" id="PF13480"/>
    </source>
</evidence>
<dbReference type="Pfam" id="PF13480">
    <property type="entry name" value="Acetyltransf_6"/>
    <property type="match status" value="1"/>
</dbReference>
<dbReference type="InterPro" id="IPR038740">
    <property type="entry name" value="BioF2-like_GNAT_dom"/>
</dbReference>
<name>C6DZW3_GEOSM</name>
<feature type="domain" description="BioF2-like acetyltransferase" evidence="1">
    <location>
        <begin position="181"/>
        <end position="328"/>
    </location>
</feature>
<dbReference type="eggNOG" id="COG5653">
    <property type="taxonomic scope" value="Bacteria"/>
</dbReference>
<reference evidence="2" key="1">
    <citation type="submission" date="2009-07" db="EMBL/GenBank/DDBJ databases">
        <title>Complete sequence of Geobacter sp. M21.</title>
        <authorList>
            <consortium name="US DOE Joint Genome Institute"/>
            <person name="Lucas S."/>
            <person name="Copeland A."/>
            <person name="Lapidus A."/>
            <person name="Glavina del Rio T."/>
            <person name="Dalin E."/>
            <person name="Tice H."/>
            <person name="Bruce D."/>
            <person name="Goodwin L."/>
            <person name="Pitluck S."/>
            <person name="Saunders E."/>
            <person name="Brettin T."/>
            <person name="Detter J.C."/>
            <person name="Han C."/>
            <person name="Larimer F."/>
            <person name="Land M."/>
            <person name="Hauser L."/>
            <person name="Kyrpides N."/>
            <person name="Ovchinnikova G."/>
            <person name="Lovley D."/>
        </authorList>
    </citation>
    <scope>NUCLEOTIDE SEQUENCE [LARGE SCALE GENOMIC DNA]</scope>
    <source>
        <strain evidence="2">M21</strain>
    </source>
</reference>
<dbReference type="OrthoDB" id="213519at2"/>
<dbReference type="EMBL" id="CP001661">
    <property type="protein sequence ID" value="ACT18507.1"/>
    <property type="molecule type" value="Genomic_DNA"/>
</dbReference>
<dbReference type="KEGG" id="gem:GM21_2464"/>
<dbReference type="InterPro" id="IPR016181">
    <property type="entry name" value="Acyl_CoA_acyltransferase"/>
</dbReference>
<evidence type="ECO:0000313" key="2">
    <source>
        <dbReference type="EMBL" id="ACT18507.1"/>
    </source>
</evidence>
<accession>C6DZW3</accession>